<dbReference type="AlphaFoldDB" id="A0A5B6VAT8"/>
<dbReference type="InterPro" id="IPR036397">
    <property type="entry name" value="RNaseH_sf"/>
</dbReference>
<organism evidence="3 4">
    <name type="scientific">Gossypium australe</name>
    <dbReference type="NCBI Taxonomy" id="47621"/>
    <lineage>
        <taxon>Eukaryota</taxon>
        <taxon>Viridiplantae</taxon>
        <taxon>Streptophyta</taxon>
        <taxon>Embryophyta</taxon>
        <taxon>Tracheophyta</taxon>
        <taxon>Spermatophyta</taxon>
        <taxon>Magnoliopsida</taxon>
        <taxon>eudicotyledons</taxon>
        <taxon>Gunneridae</taxon>
        <taxon>Pentapetalae</taxon>
        <taxon>rosids</taxon>
        <taxon>malvids</taxon>
        <taxon>Malvales</taxon>
        <taxon>Malvaceae</taxon>
        <taxon>Malvoideae</taxon>
        <taxon>Gossypium</taxon>
    </lineage>
</organism>
<dbReference type="PANTHER" id="PTHR46148:SF44">
    <property type="entry name" value="GAG-POL POLYPROTEIN"/>
    <property type="match status" value="1"/>
</dbReference>
<proteinExistence type="predicted"/>
<evidence type="ECO:0000259" key="2">
    <source>
        <dbReference type="Pfam" id="PF24626"/>
    </source>
</evidence>
<dbReference type="GO" id="GO:0003676">
    <property type="term" value="F:nucleic acid binding"/>
    <property type="evidence" value="ECO:0007669"/>
    <property type="project" value="InterPro"/>
</dbReference>
<dbReference type="SUPFAM" id="SSF54160">
    <property type="entry name" value="Chromo domain-like"/>
    <property type="match status" value="1"/>
</dbReference>
<keyword evidence="3" id="KW-0695">RNA-directed DNA polymerase</keyword>
<dbReference type="InterPro" id="IPR016197">
    <property type="entry name" value="Chromo-like_dom_sf"/>
</dbReference>
<dbReference type="EMBL" id="SMMG02000007">
    <property type="protein sequence ID" value="KAA3466174.1"/>
    <property type="molecule type" value="Genomic_DNA"/>
</dbReference>
<evidence type="ECO:0000313" key="3">
    <source>
        <dbReference type="EMBL" id="KAA3466174.1"/>
    </source>
</evidence>
<dbReference type="Gene3D" id="3.30.420.10">
    <property type="entry name" value="Ribonuclease H-like superfamily/Ribonuclease H"/>
    <property type="match status" value="1"/>
</dbReference>
<dbReference type="OrthoDB" id="441971at2759"/>
<dbReference type="InterPro" id="IPR041588">
    <property type="entry name" value="Integrase_H2C2"/>
</dbReference>
<dbReference type="PANTHER" id="PTHR46148">
    <property type="entry name" value="CHROMO DOMAIN-CONTAINING PROTEIN"/>
    <property type="match status" value="1"/>
</dbReference>
<reference evidence="4" key="1">
    <citation type="journal article" date="2019" name="Plant Biotechnol. J.">
        <title>Genome sequencing of the Australian wild diploid species Gossypium australe highlights disease resistance and delayed gland morphogenesis.</title>
        <authorList>
            <person name="Cai Y."/>
            <person name="Cai X."/>
            <person name="Wang Q."/>
            <person name="Wang P."/>
            <person name="Zhang Y."/>
            <person name="Cai C."/>
            <person name="Xu Y."/>
            <person name="Wang K."/>
            <person name="Zhou Z."/>
            <person name="Wang C."/>
            <person name="Geng S."/>
            <person name="Li B."/>
            <person name="Dong Q."/>
            <person name="Hou Y."/>
            <person name="Wang H."/>
            <person name="Ai P."/>
            <person name="Liu Z."/>
            <person name="Yi F."/>
            <person name="Sun M."/>
            <person name="An G."/>
            <person name="Cheng J."/>
            <person name="Zhang Y."/>
            <person name="Shi Q."/>
            <person name="Xie Y."/>
            <person name="Shi X."/>
            <person name="Chang Y."/>
            <person name="Huang F."/>
            <person name="Chen Y."/>
            <person name="Hong S."/>
            <person name="Mi L."/>
            <person name="Sun Q."/>
            <person name="Zhang L."/>
            <person name="Zhou B."/>
            <person name="Peng R."/>
            <person name="Zhang X."/>
            <person name="Liu F."/>
        </authorList>
    </citation>
    <scope>NUCLEOTIDE SEQUENCE [LARGE SCALE GENOMIC DNA]</scope>
    <source>
        <strain evidence="4">cv. PA1801</strain>
    </source>
</reference>
<dbReference type="GO" id="GO:0003964">
    <property type="term" value="F:RNA-directed DNA polymerase activity"/>
    <property type="evidence" value="ECO:0007669"/>
    <property type="project" value="UniProtKB-KW"/>
</dbReference>
<feature type="domain" description="Integrase zinc-binding" evidence="1">
    <location>
        <begin position="2"/>
        <end position="26"/>
    </location>
</feature>
<keyword evidence="4" id="KW-1185">Reference proteome</keyword>
<sequence length="396" mass="47311">MYWWPGMKWDISKLVSKCLICQAVKAEHQPITIPEWKWERFTMDFVSGLPLSPKKKDAIWVIIDRLKKSAHFIPIHWLNYIFLRLSYYMKCRSLLFETEILDLRPDSGINCKKLWVHSYISALHSILRLMDNPNVLYRFWKICFSVYILEFEGNWEKYLPLFEFVYNNSYQSSIKRVTYEPLYGRKYRTPLYWIELNEKKIHGVDLVREKVIRDSLKACSDRQKSYANLKRKELEIQVGDKVFLKVSFWKKVLRFGRKGKLSPQFIGPYEITKRIGPVAYRLALPPDLDKIHNVFHVSMLRRYQSDPSHVIFPTEVEIQPGMTYSEEPIKILAHETKELRNKNLAVVKVLWQRHGIEKATWEPEETMRKQYPNFFTCKIFEDENSLRGSVVTTHFQ</sequence>
<comment type="caution">
    <text evidence="3">The sequence shown here is derived from an EMBL/GenBank/DDBJ whole genome shotgun (WGS) entry which is preliminary data.</text>
</comment>
<dbReference type="InterPro" id="IPR056924">
    <property type="entry name" value="SH3_Tf2-1"/>
</dbReference>
<name>A0A5B6VAT8_9ROSI</name>
<evidence type="ECO:0000259" key="1">
    <source>
        <dbReference type="Pfam" id="PF17921"/>
    </source>
</evidence>
<dbReference type="SUPFAM" id="SSF53098">
    <property type="entry name" value="Ribonuclease H-like"/>
    <property type="match status" value="1"/>
</dbReference>
<keyword evidence="3" id="KW-0548">Nucleotidyltransferase</keyword>
<evidence type="ECO:0000313" key="4">
    <source>
        <dbReference type="Proteomes" id="UP000325315"/>
    </source>
</evidence>
<dbReference type="Proteomes" id="UP000325315">
    <property type="component" value="Unassembled WGS sequence"/>
</dbReference>
<protein>
    <submittedName>
        <fullName evidence="3">Reverse transcriptase</fullName>
    </submittedName>
</protein>
<feature type="domain" description="Tf2-1-like SH3-like" evidence="2">
    <location>
        <begin position="239"/>
        <end position="303"/>
    </location>
</feature>
<keyword evidence="3" id="KW-0808">Transferase</keyword>
<gene>
    <name evidence="3" type="ORF">EPI10_001288</name>
</gene>
<dbReference type="Pfam" id="PF24626">
    <property type="entry name" value="SH3_Tf2-1"/>
    <property type="match status" value="1"/>
</dbReference>
<dbReference type="InterPro" id="IPR012337">
    <property type="entry name" value="RNaseH-like_sf"/>
</dbReference>
<accession>A0A5B6VAT8</accession>
<dbReference type="Pfam" id="PF17921">
    <property type="entry name" value="Integrase_H2C2"/>
    <property type="match status" value="1"/>
</dbReference>